<comment type="caution">
    <text evidence="2">The sequence shown here is derived from an EMBL/GenBank/DDBJ whole genome shotgun (WGS) entry which is preliminary data.</text>
</comment>
<evidence type="ECO:0000313" key="2">
    <source>
        <dbReference type="EMBL" id="KAJ3082723.1"/>
    </source>
</evidence>
<evidence type="ECO:0000313" key="3">
    <source>
        <dbReference type="Proteomes" id="UP001211907"/>
    </source>
</evidence>
<name>A0AAD5X9N1_9FUNG</name>
<feature type="non-terminal residue" evidence="2">
    <location>
        <position position="68"/>
    </location>
</feature>
<accession>A0AAD5X9N1</accession>
<feature type="compositionally biased region" description="Polar residues" evidence="1">
    <location>
        <begin position="43"/>
        <end position="53"/>
    </location>
</feature>
<protein>
    <submittedName>
        <fullName evidence="2">Uncharacterized protein</fullName>
    </submittedName>
</protein>
<sequence length="68" mass="7130">MSGSHSMAGVGSKSLAGVMASGASFENSQDRGVHVIDEDGNDVTPQTLITGSKSRYKHPMMQGMEMLS</sequence>
<feature type="region of interest" description="Disordered" evidence="1">
    <location>
        <begin position="35"/>
        <end position="68"/>
    </location>
</feature>
<proteinExistence type="predicted"/>
<dbReference type="Proteomes" id="UP001211907">
    <property type="component" value="Unassembled WGS sequence"/>
</dbReference>
<evidence type="ECO:0000256" key="1">
    <source>
        <dbReference type="SAM" id="MobiDB-lite"/>
    </source>
</evidence>
<organism evidence="2 3">
    <name type="scientific">Physocladia obscura</name>
    <dbReference type="NCBI Taxonomy" id="109957"/>
    <lineage>
        <taxon>Eukaryota</taxon>
        <taxon>Fungi</taxon>
        <taxon>Fungi incertae sedis</taxon>
        <taxon>Chytridiomycota</taxon>
        <taxon>Chytridiomycota incertae sedis</taxon>
        <taxon>Chytridiomycetes</taxon>
        <taxon>Chytridiales</taxon>
        <taxon>Chytriomycetaceae</taxon>
        <taxon>Physocladia</taxon>
    </lineage>
</organism>
<dbReference type="AlphaFoldDB" id="A0AAD5X9N1"/>
<gene>
    <name evidence="2" type="ORF">HK100_009605</name>
</gene>
<dbReference type="EMBL" id="JADGJH010004984">
    <property type="protein sequence ID" value="KAJ3082723.1"/>
    <property type="molecule type" value="Genomic_DNA"/>
</dbReference>
<reference evidence="2" key="1">
    <citation type="submission" date="2020-05" db="EMBL/GenBank/DDBJ databases">
        <title>Phylogenomic resolution of chytrid fungi.</title>
        <authorList>
            <person name="Stajich J.E."/>
            <person name="Amses K."/>
            <person name="Simmons R."/>
            <person name="Seto K."/>
            <person name="Myers J."/>
            <person name="Bonds A."/>
            <person name="Quandt C.A."/>
            <person name="Barry K."/>
            <person name="Liu P."/>
            <person name="Grigoriev I."/>
            <person name="Longcore J.E."/>
            <person name="James T.Y."/>
        </authorList>
    </citation>
    <scope>NUCLEOTIDE SEQUENCE</scope>
    <source>
        <strain evidence="2">JEL0513</strain>
    </source>
</reference>
<keyword evidence="3" id="KW-1185">Reference proteome</keyword>